<dbReference type="Gene3D" id="3.40.50.300">
    <property type="entry name" value="P-loop containing nucleotide triphosphate hydrolases"/>
    <property type="match status" value="1"/>
</dbReference>
<dbReference type="GO" id="GO:0004798">
    <property type="term" value="F:dTMP kinase activity"/>
    <property type="evidence" value="ECO:0007669"/>
    <property type="project" value="UniProtKB-EC"/>
</dbReference>
<keyword evidence="5" id="KW-0547">Nucleotide-binding</keyword>
<comment type="catalytic activity">
    <reaction evidence="8">
        <text>dTMP + ATP = dTDP + ADP</text>
        <dbReference type="Rhea" id="RHEA:13517"/>
        <dbReference type="ChEBI" id="CHEBI:30616"/>
        <dbReference type="ChEBI" id="CHEBI:58369"/>
        <dbReference type="ChEBI" id="CHEBI:63528"/>
        <dbReference type="ChEBI" id="CHEBI:456216"/>
        <dbReference type="EC" id="2.7.4.9"/>
    </reaction>
</comment>
<dbReference type="GO" id="GO:0006233">
    <property type="term" value="P:dTDP biosynthetic process"/>
    <property type="evidence" value="ECO:0007669"/>
    <property type="project" value="InterPro"/>
</dbReference>
<keyword evidence="3" id="KW-0808">Transferase</keyword>
<organism evidence="10">
    <name type="scientific">freshwater metagenome</name>
    <dbReference type="NCBI Taxonomy" id="449393"/>
    <lineage>
        <taxon>unclassified sequences</taxon>
        <taxon>metagenomes</taxon>
        <taxon>ecological metagenomes</taxon>
    </lineage>
</organism>
<dbReference type="PANTHER" id="PTHR10344:SF4">
    <property type="entry name" value="UMP-CMP KINASE 2, MITOCHONDRIAL"/>
    <property type="match status" value="1"/>
</dbReference>
<dbReference type="AlphaFoldDB" id="A0A6J6W3C9"/>
<proteinExistence type="inferred from homology"/>
<reference evidence="10" key="1">
    <citation type="submission" date="2020-05" db="EMBL/GenBank/DDBJ databases">
        <authorList>
            <person name="Chiriac C."/>
            <person name="Salcher M."/>
            <person name="Ghai R."/>
            <person name="Kavagutti S V."/>
        </authorList>
    </citation>
    <scope>NUCLEOTIDE SEQUENCE</scope>
</reference>
<evidence type="ECO:0000259" key="9">
    <source>
        <dbReference type="Pfam" id="PF02223"/>
    </source>
</evidence>
<dbReference type="GO" id="GO:0006227">
    <property type="term" value="P:dUDP biosynthetic process"/>
    <property type="evidence" value="ECO:0007669"/>
    <property type="project" value="TreeGrafter"/>
</dbReference>
<dbReference type="FunFam" id="3.40.50.300:FF:000225">
    <property type="entry name" value="Thymidylate kinase"/>
    <property type="match status" value="1"/>
</dbReference>
<evidence type="ECO:0000256" key="3">
    <source>
        <dbReference type="ARBA" id="ARBA00022679"/>
    </source>
</evidence>
<dbReference type="GO" id="GO:0006235">
    <property type="term" value="P:dTTP biosynthetic process"/>
    <property type="evidence" value="ECO:0007669"/>
    <property type="project" value="TreeGrafter"/>
</dbReference>
<keyword evidence="7" id="KW-0067">ATP-binding</keyword>
<dbReference type="EC" id="2.7.4.9" evidence="2"/>
<dbReference type="GO" id="GO:0005829">
    <property type="term" value="C:cytosol"/>
    <property type="evidence" value="ECO:0007669"/>
    <property type="project" value="TreeGrafter"/>
</dbReference>
<dbReference type="NCBIfam" id="TIGR00041">
    <property type="entry name" value="DTMP_kinase"/>
    <property type="match status" value="1"/>
</dbReference>
<dbReference type="GO" id="GO:0005524">
    <property type="term" value="F:ATP binding"/>
    <property type="evidence" value="ECO:0007669"/>
    <property type="project" value="UniProtKB-KW"/>
</dbReference>
<dbReference type="PANTHER" id="PTHR10344">
    <property type="entry name" value="THYMIDYLATE KINASE"/>
    <property type="match status" value="1"/>
</dbReference>
<evidence type="ECO:0000256" key="8">
    <source>
        <dbReference type="ARBA" id="ARBA00048743"/>
    </source>
</evidence>
<evidence type="ECO:0000256" key="4">
    <source>
        <dbReference type="ARBA" id="ARBA00022727"/>
    </source>
</evidence>
<evidence type="ECO:0000256" key="5">
    <source>
        <dbReference type="ARBA" id="ARBA00022741"/>
    </source>
</evidence>
<dbReference type="InterPro" id="IPR018094">
    <property type="entry name" value="Thymidylate_kinase"/>
</dbReference>
<evidence type="ECO:0000256" key="7">
    <source>
        <dbReference type="ARBA" id="ARBA00022840"/>
    </source>
</evidence>
<dbReference type="Pfam" id="PF02223">
    <property type="entry name" value="Thymidylate_kin"/>
    <property type="match status" value="1"/>
</dbReference>
<keyword evidence="4" id="KW-0545">Nucleotide biosynthesis</keyword>
<accession>A0A6J6W3C9</accession>
<evidence type="ECO:0000256" key="1">
    <source>
        <dbReference type="ARBA" id="ARBA00009776"/>
    </source>
</evidence>
<dbReference type="SUPFAM" id="SSF52540">
    <property type="entry name" value="P-loop containing nucleoside triphosphate hydrolases"/>
    <property type="match status" value="1"/>
</dbReference>
<evidence type="ECO:0000256" key="2">
    <source>
        <dbReference type="ARBA" id="ARBA00012980"/>
    </source>
</evidence>
<comment type="similarity">
    <text evidence="1">Belongs to the thymidylate kinase family.</text>
</comment>
<dbReference type="PROSITE" id="PS01331">
    <property type="entry name" value="THYMIDYLATE_KINASE"/>
    <property type="match status" value="1"/>
</dbReference>
<gene>
    <name evidence="10" type="ORF">UFOPK2958_00424</name>
</gene>
<dbReference type="EMBL" id="CAFAAB010000033">
    <property type="protein sequence ID" value="CAB4779401.1"/>
    <property type="molecule type" value="Genomic_DNA"/>
</dbReference>
<name>A0A6J6W3C9_9ZZZZ</name>
<dbReference type="HAMAP" id="MF_00165">
    <property type="entry name" value="Thymidylate_kinase"/>
    <property type="match status" value="1"/>
</dbReference>
<dbReference type="CDD" id="cd01672">
    <property type="entry name" value="TMPK"/>
    <property type="match status" value="1"/>
</dbReference>
<sequence length="203" mass="21979">MSPTTPLFVAFEGIDGCGKSTHAKRVAKAVDARFTFEPGDTPLGVVLRQRLLDASESMSPQTEALLMLADRSHHVNTVIAPTLAAGQSVVSDRFFGSTLAYQGYGRELDLAPLRAATDVAIGTCRPDLTIVIDIPVAVAHTRRAPSQHDRFESATVDFHERVRQGFLTLAEQEPNWVVINGNHTLDTVTDRVDAALAAIGWFA</sequence>
<evidence type="ECO:0000256" key="6">
    <source>
        <dbReference type="ARBA" id="ARBA00022777"/>
    </source>
</evidence>
<dbReference type="InterPro" id="IPR039430">
    <property type="entry name" value="Thymidylate_kin-like_dom"/>
</dbReference>
<evidence type="ECO:0000313" key="10">
    <source>
        <dbReference type="EMBL" id="CAB4779401.1"/>
    </source>
</evidence>
<dbReference type="InterPro" id="IPR027417">
    <property type="entry name" value="P-loop_NTPase"/>
</dbReference>
<dbReference type="InterPro" id="IPR018095">
    <property type="entry name" value="Thymidylate_kin_CS"/>
</dbReference>
<feature type="domain" description="Thymidylate kinase-like" evidence="9">
    <location>
        <begin position="11"/>
        <end position="190"/>
    </location>
</feature>
<keyword evidence="6" id="KW-0418">Kinase</keyword>
<protein>
    <recommendedName>
        <fullName evidence="2">dTMP kinase</fullName>
        <ecNumber evidence="2">2.7.4.9</ecNumber>
    </recommendedName>
</protein>